<evidence type="ECO:0000313" key="8">
    <source>
        <dbReference type="Proteomes" id="UP000294830"/>
    </source>
</evidence>
<dbReference type="PROSITE" id="PS00444">
    <property type="entry name" value="POLYPRENYL_SYNTHASE_2"/>
    <property type="match status" value="1"/>
</dbReference>
<sequence length="324" mass="36028">MYSFTDLQAIVEKSLVQLQLPSEPQNLYDPISYTISLGGKRIRPVLCLMSANLFSDIVDKAVKPALALEIFHNFTLIHDDIMDKAEVRRGKPTVYRKWNTNVAILSGDAACILAYKYLVQTNAAILPEVLKVFTTTALEVCDGQQLDMEFEHLPFVTEEDYLRMIELKTSVLLAGAAKIGALIGGASMVDADRIYNFGRYLGLAFQLQDDLLDTYGDPKVFGKAIGGDILANKKTFLMINALKLAGKESLAKLHLMMKAADVLPEVKIAQVKQVFDEVGVRTIAEDKIAHYYGLALAELGKVTVREERKSVLLHFAEKLMGRNR</sequence>
<dbReference type="Pfam" id="PF00348">
    <property type="entry name" value="polyprenyl_synt"/>
    <property type="match status" value="1"/>
</dbReference>
<dbReference type="EMBL" id="SLWB01000002">
    <property type="protein sequence ID" value="TCN72248.1"/>
    <property type="molecule type" value="Genomic_DNA"/>
</dbReference>
<protein>
    <submittedName>
        <fullName evidence="7">Geranylgeranyl diphosphate synthase type II</fullName>
    </submittedName>
</protein>
<dbReference type="OrthoDB" id="9805316at2"/>
<dbReference type="InterPro" id="IPR033749">
    <property type="entry name" value="Polyprenyl_synt_CS"/>
</dbReference>
<gene>
    <name evidence="7" type="ORF">CLV25_102212</name>
</gene>
<dbReference type="GO" id="GO:0008299">
    <property type="term" value="P:isoprenoid biosynthetic process"/>
    <property type="evidence" value="ECO:0007669"/>
    <property type="project" value="InterPro"/>
</dbReference>
<dbReference type="PANTHER" id="PTHR12001:SF85">
    <property type="entry name" value="SHORT CHAIN ISOPRENYL DIPHOSPHATE SYNTHASE"/>
    <property type="match status" value="1"/>
</dbReference>
<dbReference type="AlphaFoldDB" id="A0A4R2ESM2"/>
<dbReference type="InterPro" id="IPR000092">
    <property type="entry name" value="Polyprenyl_synt"/>
</dbReference>
<evidence type="ECO:0000313" key="7">
    <source>
        <dbReference type="EMBL" id="TCN72248.1"/>
    </source>
</evidence>
<keyword evidence="4" id="KW-0479">Metal-binding</keyword>
<keyword evidence="5" id="KW-0460">Magnesium</keyword>
<proteinExistence type="inferred from homology"/>
<evidence type="ECO:0000256" key="5">
    <source>
        <dbReference type="ARBA" id="ARBA00022842"/>
    </source>
</evidence>
<keyword evidence="3 6" id="KW-0808">Transferase</keyword>
<evidence type="ECO:0000256" key="3">
    <source>
        <dbReference type="ARBA" id="ARBA00022679"/>
    </source>
</evidence>
<evidence type="ECO:0000256" key="4">
    <source>
        <dbReference type="ARBA" id="ARBA00022723"/>
    </source>
</evidence>
<accession>A0A4R2ESM2</accession>
<keyword evidence="8" id="KW-1185">Reference proteome</keyword>
<dbReference type="Gene3D" id="1.10.600.10">
    <property type="entry name" value="Farnesyl Diphosphate Synthase"/>
    <property type="match status" value="1"/>
</dbReference>
<dbReference type="PROSITE" id="PS00723">
    <property type="entry name" value="POLYPRENYL_SYNTHASE_1"/>
    <property type="match status" value="1"/>
</dbReference>
<evidence type="ECO:0000256" key="2">
    <source>
        <dbReference type="ARBA" id="ARBA00006706"/>
    </source>
</evidence>
<organism evidence="7 8">
    <name type="scientific">Acetobacteroides hydrogenigenes</name>
    <dbReference type="NCBI Taxonomy" id="979970"/>
    <lineage>
        <taxon>Bacteria</taxon>
        <taxon>Pseudomonadati</taxon>
        <taxon>Bacteroidota</taxon>
        <taxon>Bacteroidia</taxon>
        <taxon>Bacteroidales</taxon>
        <taxon>Rikenellaceae</taxon>
        <taxon>Acetobacteroides</taxon>
    </lineage>
</organism>
<dbReference type="RefSeq" id="WP_131838304.1">
    <property type="nucleotide sequence ID" value="NZ_SLWB01000002.1"/>
</dbReference>
<evidence type="ECO:0000256" key="1">
    <source>
        <dbReference type="ARBA" id="ARBA00001946"/>
    </source>
</evidence>
<dbReference type="GO" id="GO:0046872">
    <property type="term" value="F:metal ion binding"/>
    <property type="evidence" value="ECO:0007669"/>
    <property type="project" value="UniProtKB-KW"/>
</dbReference>
<comment type="caution">
    <text evidence="7">The sequence shown here is derived from an EMBL/GenBank/DDBJ whole genome shotgun (WGS) entry which is preliminary data.</text>
</comment>
<dbReference type="InterPro" id="IPR008949">
    <property type="entry name" value="Isoprenoid_synthase_dom_sf"/>
</dbReference>
<reference evidence="7 8" key="1">
    <citation type="submission" date="2019-03" db="EMBL/GenBank/DDBJ databases">
        <title>Genomic Encyclopedia of Archaeal and Bacterial Type Strains, Phase II (KMG-II): from individual species to whole genera.</title>
        <authorList>
            <person name="Goeker M."/>
        </authorList>
    </citation>
    <scope>NUCLEOTIDE SEQUENCE [LARGE SCALE GENOMIC DNA]</scope>
    <source>
        <strain evidence="7 8">RL-C</strain>
    </source>
</reference>
<evidence type="ECO:0000256" key="6">
    <source>
        <dbReference type="RuleBase" id="RU004466"/>
    </source>
</evidence>
<dbReference type="CDD" id="cd00685">
    <property type="entry name" value="Trans_IPPS_HT"/>
    <property type="match status" value="1"/>
</dbReference>
<name>A0A4R2ESM2_9BACT</name>
<dbReference type="SFLD" id="SFLDG01017">
    <property type="entry name" value="Polyprenyl_Transferase_Like"/>
    <property type="match status" value="1"/>
</dbReference>
<comment type="similarity">
    <text evidence="2 6">Belongs to the FPP/GGPP synthase family.</text>
</comment>
<dbReference type="Proteomes" id="UP000294830">
    <property type="component" value="Unassembled WGS sequence"/>
</dbReference>
<dbReference type="PANTHER" id="PTHR12001">
    <property type="entry name" value="GERANYLGERANYL PYROPHOSPHATE SYNTHASE"/>
    <property type="match status" value="1"/>
</dbReference>
<dbReference type="SFLD" id="SFLDS00005">
    <property type="entry name" value="Isoprenoid_Synthase_Type_I"/>
    <property type="match status" value="1"/>
</dbReference>
<comment type="cofactor">
    <cofactor evidence="1">
        <name>Mg(2+)</name>
        <dbReference type="ChEBI" id="CHEBI:18420"/>
    </cofactor>
</comment>
<dbReference type="SUPFAM" id="SSF48576">
    <property type="entry name" value="Terpenoid synthases"/>
    <property type="match status" value="1"/>
</dbReference>
<dbReference type="GO" id="GO:0004659">
    <property type="term" value="F:prenyltransferase activity"/>
    <property type="evidence" value="ECO:0007669"/>
    <property type="project" value="InterPro"/>
</dbReference>